<feature type="transmembrane region" description="Helical" evidence="1">
    <location>
        <begin position="5"/>
        <end position="23"/>
    </location>
</feature>
<name>A0A4P6ZZ81_9BACL</name>
<dbReference type="OrthoDB" id="2654376at2"/>
<keyword evidence="1" id="KW-0472">Membrane</keyword>
<evidence type="ECO:0000313" key="2">
    <source>
        <dbReference type="EMBL" id="QBP41419.1"/>
    </source>
</evidence>
<sequence length="125" mass="14375">MKRKIGIYILLTSIGFFLLYSMASIPIRTEFDNDIVTLLCILFGVLIEWRKLLSIIKNGVKLNWLIVPSISLLIFAFFSLDILYPIIGTTLYPPIFSLLQIEITRTVIFVFTGILLVRALSRDKY</sequence>
<evidence type="ECO:0000313" key="3">
    <source>
        <dbReference type="Proteomes" id="UP000294292"/>
    </source>
</evidence>
<keyword evidence="3" id="KW-1185">Reference proteome</keyword>
<dbReference type="AlphaFoldDB" id="A0A4P6ZZ81"/>
<dbReference type="EMBL" id="CP038015">
    <property type="protein sequence ID" value="QBP41419.1"/>
    <property type="molecule type" value="Genomic_DNA"/>
</dbReference>
<keyword evidence="1" id="KW-0812">Transmembrane</keyword>
<evidence type="ECO:0000256" key="1">
    <source>
        <dbReference type="SAM" id="Phobius"/>
    </source>
</evidence>
<feature type="transmembrane region" description="Helical" evidence="1">
    <location>
        <begin position="65"/>
        <end position="87"/>
    </location>
</feature>
<dbReference type="KEGG" id="panc:E2636_09860"/>
<reference evidence="2 3" key="1">
    <citation type="submission" date="2019-03" db="EMBL/GenBank/DDBJ databases">
        <title>Complete genome sequence of Paenisporosarcina antarctica CGMCC 1.6503T.</title>
        <authorList>
            <person name="Rong J.-C."/>
            <person name="Chi N.-Y."/>
            <person name="Zhang Q.-F."/>
        </authorList>
    </citation>
    <scope>NUCLEOTIDE SEQUENCE [LARGE SCALE GENOMIC DNA]</scope>
    <source>
        <strain evidence="2 3">CGMCC 1.6503</strain>
    </source>
</reference>
<organism evidence="2 3">
    <name type="scientific">Paenisporosarcina antarctica</name>
    <dbReference type="NCBI Taxonomy" id="417367"/>
    <lineage>
        <taxon>Bacteria</taxon>
        <taxon>Bacillati</taxon>
        <taxon>Bacillota</taxon>
        <taxon>Bacilli</taxon>
        <taxon>Bacillales</taxon>
        <taxon>Caryophanaceae</taxon>
        <taxon>Paenisporosarcina</taxon>
    </lineage>
</organism>
<protein>
    <submittedName>
        <fullName evidence="2">Uncharacterized protein</fullName>
    </submittedName>
</protein>
<keyword evidence="1" id="KW-1133">Transmembrane helix</keyword>
<dbReference type="RefSeq" id="WP_134210045.1">
    <property type="nucleotide sequence ID" value="NZ_CP038015.1"/>
</dbReference>
<dbReference type="Proteomes" id="UP000294292">
    <property type="component" value="Chromosome"/>
</dbReference>
<feature type="transmembrane region" description="Helical" evidence="1">
    <location>
        <begin position="35"/>
        <end position="53"/>
    </location>
</feature>
<accession>A0A4P6ZZ81</accession>
<proteinExistence type="predicted"/>
<feature type="transmembrane region" description="Helical" evidence="1">
    <location>
        <begin position="99"/>
        <end position="120"/>
    </location>
</feature>
<gene>
    <name evidence="2" type="ORF">E2636_09860</name>
</gene>